<comment type="caution">
    <text evidence="11">The sequence shown here is derived from an EMBL/GenBank/DDBJ whole genome shotgun (WGS) entry which is preliminary data.</text>
</comment>
<protein>
    <recommendedName>
        <fullName evidence="8">ATP synthase epsilon chain</fullName>
    </recommendedName>
    <alternativeName>
        <fullName evidence="8">ATP synthase F1 sector epsilon subunit</fullName>
    </alternativeName>
    <alternativeName>
        <fullName evidence="8">F-ATPase epsilon subunit</fullName>
    </alternativeName>
</protein>
<dbReference type="EMBL" id="PEZW01000020">
    <property type="protein sequence ID" value="PIS07497.1"/>
    <property type="molecule type" value="Genomic_DNA"/>
</dbReference>
<keyword evidence="8" id="KW-1003">Cell membrane</keyword>
<dbReference type="GO" id="GO:0046933">
    <property type="term" value="F:proton-transporting ATP synthase activity, rotational mechanism"/>
    <property type="evidence" value="ECO:0007669"/>
    <property type="project" value="UniProtKB-UniRule"/>
</dbReference>
<comment type="similarity">
    <text evidence="2 8 9">Belongs to the ATPase epsilon chain family.</text>
</comment>
<evidence type="ECO:0000256" key="1">
    <source>
        <dbReference type="ARBA" id="ARBA00004202"/>
    </source>
</evidence>
<dbReference type="GO" id="GO:0005886">
    <property type="term" value="C:plasma membrane"/>
    <property type="evidence" value="ECO:0007669"/>
    <property type="project" value="UniProtKB-SubCell"/>
</dbReference>
<dbReference type="Proteomes" id="UP000231382">
    <property type="component" value="Unassembled WGS sequence"/>
</dbReference>
<keyword evidence="3 8" id="KW-0813">Transport</keyword>
<evidence type="ECO:0000256" key="3">
    <source>
        <dbReference type="ARBA" id="ARBA00022448"/>
    </source>
</evidence>
<keyword evidence="7 8" id="KW-0066">ATP synthesis</keyword>
<comment type="subcellular location">
    <subcellularLocation>
        <location evidence="1 8">Cell membrane</location>
        <topology evidence="1 8">Peripheral membrane protein</topology>
    </subcellularLocation>
</comment>
<dbReference type="NCBIfam" id="TIGR01216">
    <property type="entry name" value="ATP_synt_epsi"/>
    <property type="match status" value="1"/>
</dbReference>
<accession>A0A2H0W820</accession>
<evidence type="ECO:0000259" key="10">
    <source>
        <dbReference type="Pfam" id="PF02823"/>
    </source>
</evidence>
<dbReference type="HAMAP" id="MF_00530">
    <property type="entry name" value="ATP_synth_epsil_bac"/>
    <property type="match status" value="1"/>
</dbReference>
<dbReference type="GO" id="GO:0045259">
    <property type="term" value="C:proton-transporting ATP synthase complex"/>
    <property type="evidence" value="ECO:0007669"/>
    <property type="project" value="UniProtKB-KW"/>
</dbReference>
<evidence type="ECO:0000256" key="6">
    <source>
        <dbReference type="ARBA" id="ARBA00023196"/>
    </source>
</evidence>
<dbReference type="CDD" id="cd12152">
    <property type="entry name" value="F1-ATPase_delta"/>
    <property type="match status" value="1"/>
</dbReference>
<evidence type="ECO:0000256" key="4">
    <source>
        <dbReference type="ARBA" id="ARBA00023065"/>
    </source>
</evidence>
<reference evidence="12" key="1">
    <citation type="submission" date="2017-09" db="EMBL/GenBank/DDBJ databases">
        <title>Depth-based differentiation of microbial function through sediment-hosted aquifers and enrichment of novel symbionts in the deep terrestrial subsurface.</title>
        <authorList>
            <person name="Probst A.J."/>
            <person name="Ladd B."/>
            <person name="Jarett J.K."/>
            <person name="Geller-Mcgrath D.E."/>
            <person name="Sieber C.M.K."/>
            <person name="Emerson J.B."/>
            <person name="Anantharaman K."/>
            <person name="Thomas B.C."/>
            <person name="Malmstrom R."/>
            <person name="Stieglmeier M."/>
            <person name="Klingl A."/>
            <person name="Woyke T."/>
            <person name="Ryan C.M."/>
            <person name="Banfield J.F."/>
        </authorList>
    </citation>
    <scope>NUCLEOTIDE SEQUENCE [LARGE SCALE GENOMIC DNA]</scope>
</reference>
<dbReference type="InterPro" id="IPR020546">
    <property type="entry name" value="ATP_synth_F1_dsu/esu_N"/>
</dbReference>
<dbReference type="InterPro" id="IPR001469">
    <property type="entry name" value="ATP_synth_F1_dsu/esu"/>
</dbReference>
<sequence length="139" mass="15247">MSTNFNLKLIAPDGVKYDETATEAILPTDLGQIAILPNHMPLISLLRPGEIIIKNGTKEHHLATEGGIIEVADNVVKILADTAEDADSLDELKIIEAKKAAEQSLRTAVDSVDYANAAAQIEKQLAKLQFINRRKKYKK</sequence>
<keyword evidence="8" id="KW-0375">Hydrogen ion transport</keyword>
<evidence type="ECO:0000256" key="9">
    <source>
        <dbReference type="RuleBase" id="RU003656"/>
    </source>
</evidence>
<dbReference type="InterPro" id="IPR036794">
    <property type="entry name" value="ATP_F1_dsu/esu_C_sf"/>
</dbReference>
<organism evidence="11 12">
    <name type="scientific">Candidatus Berkelbacteria bacterium CG10_big_fil_rev_8_21_14_0_10_43_13</name>
    <dbReference type="NCBI Taxonomy" id="1974514"/>
    <lineage>
        <taxon>Bacteria</taxon>
        <taxon>Candidatus Berkelbacteria</taxon>
    </lineage>
</organism>
<evidence type="ECO:0000256" key="7">
    <source>
        <dbReference type="ARBA" id="ARBA00023310"/>
    </source>
</evidence>
<evidence type="ECO:0000256" key="8">
    <source>
        <dbReference type="HAMAP-Rule" id="MF_00530"/>
    </source>
</evidence>
<keyword evidence="5 8" id="KW-0472">Membrane</keyword>
<evidence type="ECO:0000313" key="12">
    <source>
        <dbReference type="Proteomes" id="UP000231382"/>
    </source>
</evidence>
<evidence type="ECO:0000256" key="2">
    <source>
        <dbReference type="ARBA" id="ARBA00005712"/>
    </source>
</evidence>
<dbReference type="SUPFAM" id="SSF51344">
    <property type="entry name" value="Epsilon subunit of F1F0-ATP synthase N-terminal domain"/>
    <property type="match status" value="1"/>
</dbReference>
<comment type="function">
    <text evidence="8">Produces ATP from ADP in the presence of a proton gradient across the membrane.</text>
</comment>
<dbReference type="SUPFAM" id="SSF46604">
    <property type="entry name" value="Epsilon subunit of F1F0-ATP synthase C-terminal domain"/>
    <property type="match status" value="1"/>
</dbReference>
<feature type="domain" description="ATP synthase F1 complex delta/epsilon subunit N-terminal" evidence="10">
    <location>
        <begin position="5"/>
        <end position="83"/>
    </location>
</feature>
<dbReference type="PANTHER" id="PTHR13822">
    <property type="entry name" value="ATP SYNTHASE DELTA/EPSILON CHAIN"/>
    <property type="match status" value="1"/>
</dbReference>
<keyword evidence="4 8" id="KW-0406">Ion transport</keyword>
<dbReference type="AlphaFoldDB" id="A0A2H0W820"/>
<evidence type="ECO:0000256" key="5">
    <source>
        <dbReference type="ARBA" id="ARBA00023136"/>
    </source>
</evidence>
<dbReference type="PANTHER" id="PTHR13822:SF10">
    <property type="entry name" value="ATP SYNTHASE EPSILON CHAIN, CHLOROPLASTIC"/>
    <property type="match status" value="1"/>
</dbReference>
<gene>
    <name evidence="8 11" type="primary">atpC</name>
    <name evidence="11" type="ORF">COT78_03110</name>
</gene>
<dbReference type="Gene3D" id="2.60.15.10">
    <property type="entry name" value="F0F1 ATP synthase delta/epsilon subunit, N-terminal"/>
    <property type="match status" value="1"/>
</dbReference>
<comment type="subunit">
    <text evidence="8 9">F-type ATPases have 2 components, CF(1) - the catalytic core - and CF(0) - the membrane proton channel. CF(1) has five subunits: alpha(3), beta(3), gamma(1), delta(1), epsilon(1). CF(0) has three main subunits: a, b and c.</text>
</comment>
<proteinExistence type="inferred from homology"/>
<dbReference type="Gene3D" id="1.20.5.440">
    <property type="entry name" value="ATP synthase delta/epsilon subunit, C-terminal domain"/>
    <property type="match status" value="1"/>
</dbReference>
<name>A0A2H0W820_9BACT</name>
<dbReference type="GO" id="GO:0005524">
    <property type="term" value="F:ATP binding"/>
    <property type="evidence" value="ECO:0007669"/>
    <property type="project" value="UniProtKB-UniRule"/>
</dbReference>
<keyword evidence="6 8" id="KW-0139">CF(1)</keyword>
<dbReference type="Pfam" id="PF02823">
    <property type="entry name" value="ATP-synt_DE_N"/>
    <property type="match status" value="1"/>
</dbReference>
<evidence type="ECO:0000313" key="11">
    <source>
        <dbReference type="EMBL" id="PIS07497.1"/>
    </source>
</evidence>
<dbReference type="InterPro" id="IPR036771">
    <property type="entry name" value="ATPsynth_dsu/esu_N"/>
</dbReference>